<dbReference type="RefSeq" id="WP_041065899.1">
    <property type="nucleotide sequence ID" value="NZ_AP012273.1"/>
</dbReference>
<keyword evidence="1" id="KW-0547">Nucleotide-binding</keyword>
<reference evidence="6 7" key="1">
    <citation type="journal article" date="2014" name="PLoS ONE">
        <title>Physiological and genomic features of a novel sulfur-oxidizing gammaproteobacterium belonging to a previously uncultivated symbiotic lineage isolated from a hydrothermal vent.</title>
        <authorList>
            <person name="Nunoura T."/>
            <person name="Takaki Y."/>
            <person name="Kazama H."/>
            <person name="Kakuta J."/>
            <person name="Shimamura S."/>
            <person name="Makita H."/>
            <person name="Hirai M."/>
            <person name="Miyazaki M."/>
            <person name="Takai K."/>
        </authorList>
    </citation>
    <scope>NUCLEOTIDE SEQUENCE [LARGE SCALE GENOMIC DNA]</scope>
    <source>
        <strain evidence="6 7">Hiromi1</strain>
    </source>
</reference>
<dbReference type="InterPro" id="IPR041569">
    <property type="entry name" value="AAA_lid_3"/>
</dbReference>
<dbReference type="Pfam" id="PF00004">
    <property type="entry name" value="AAA"/>
    <property type="match status" value="1"/>
</dbReference>
<organism evidence="6 7">
    <name type="scientific">Thiolapillus brandeum</name>
    <dbReference type="NCBI Taxonomy" id="1076588"/>
    <lineage>
        <taxon>Bacteria</taxon>
        <taxon>Pseudomonadati</taxon>
        <taxon>Pseudomonadota</taxon>
        <taxon>Gammaproteobacteria</taxon>
        <taxon>Chromatiales</taxon>
        <taxon>Sedimenticolaceae</taxon>
        <taxon>Thiolapillus</taxon>
    </lineage>
</organism>
<dbReference type="InterPro" id="IPR052381">
    <property type="entry name" value="AAA_domain_protein"/>
</dbReference>
<accession>A0A7U6GHM8</accession>
<evidence type="ECO:0000259" key="5">
    <source>
        <dbReference type="SMART" id="SM00382"/>
    </source>
</evidence>
<dbReference type="AlphaFoldDB" id="A0A7U6GHM8"/>
<dbReference type="SUPFAM" id="SSF52540">
    <property type="entry name" value="P-loop containing nucleoside triphosphate hydrolases"/>
    <property type="match status" value="1"/>
</dbReference>
<dbReference type="InterPro" id="IPR003593">
    <property type="entry name" value="AAA+_ATPase"/>
</dbReference>
<dbReference type="Gene3D" id="1.10.8.60">
    <property type="match status" value="1"/>
</dbReference>
<dbReference type="KEGG" id="tbn:TBH_C0869"/>
<dbReference type="InterPro" id="IPR027417">
    <property type="entry name" value="P-loop_NTPase"/>
</dbReference>
<dbReference type="EMBL" id="AP012273">
    <property type="protein sequence ID" value="BAO43803.1"/>
    <property type="molecule type" value="Genomic_DNA"/>
</dbReference>
<evidence type="ECO:0000256" key="3">
    <source>
        <dbReference type="ARBA" id="ARBA00038088"/>
    </source>
</evidence>
<protein>
    <recommendedName>
        <fullName evidence="4">Uncharacterized AAA domain-containing protein ycf46</fullName>
    </recommendedName>
</protein>
<dbReference type="PANTHER" id="PTHR42960:SF1">
    <property type="entry name" value="YCF46 PROTEIN"/>
    <property type="match status" value="1"/>
</dbReference>
<gene>
    <name evidence="6" type="ORF">TBH_C0869</name>
</gene>
<dbReference type="GO" id="GO:0016887">
    <property type="term" value="F:ATP hydrolysis activity"/>
    <property type="evidence" value="ECO:0007669"/>
    <property type="project" value="InterPro"/>
</dbReference>
<dbReference type="GO" id="GO:0005524">
    <property type="term" value="F:ATP binding"/>
    <property type="evidence" value="ECO:0007669"/>
    <property type="project" value="UniProtKB-KW"/>
</dbReference>
<evidence type="ECO:0000256" key="2">
    <source>
        <dbReference type="ARBA" id="ARBA00022840"/>
    </source>
</evidence>
<comment type="similarity">
    <text evidence="3">Belongs to the AAA ATPase family. Highly divergent.</text>
</comment>
<dbReference type="Gene3D" id="3.40.50.300">
    <property type="entry name" value="P-loop containing nucleotide triphosphate hydrolases"/>
    <property type="match status" value="1"/>
</dbReference>
<sequence length="490" mass="54902">MSSGNSRTLRKLTRGLRSQYPLFYLLGWEEERMENLLSTLTNSLYKGEGSLVTWTETHGFDDQEGATDPLAALERIYQDEGPRIYLLKDLPAWFSGNPALVRGLRDLYYHLRGRKVHVFISHPELKLPEALKKELFLVEMALPSEEDILAQLRRHSDSAQVPDDDLLHQMAVAMKGLSMNEVGHLQSRLYGMPDLDESIALQEIQEEKSQVLAKESVLRFYPPQRSLDEIGGLDNLKQWVRTRQGLFSGEALKEGVPLPAGVLFMGISGCGKSLAAKTIATAWNMPLVRLDMSLVMSGSFGSPEYAFERATRIAEEIAPVVLWIDELENAFGYDEAGSSAGNINIFSSFLTWMQEKPASVFLAATANRIQALPAELMRKGRFDQLFFLDLPAAKERAEIFSIHIRLNGRDPGDFDTDYLAAATKGWSGAEIEAAVKAARIEAWQEGRSFNEQDVIRNTANMVPLSRTMEEQIQAIKDWSFQRAIPASAVQ</sequence>
<dbReference type="InterPro" id="IPR003959">
    <property type="entry name" value="ATPase_AAA_core"/>
</dbReference>
<dbReference type="PANTHER" id="PTHR42960">
    <property type="entry name" value="YCF46 PROTEIN"/>
    <property type="match status" value="1"/>
</dbReference>
<dbReference type="Proteomes" id="UP000031631">
    <property type="component" value="Chromosome"/>
</dbReference>
<dbReference type="Pfam" id="PF17862">
    <property type="entry name" value="AAA_lid_3"/>
    <property type="match status" value="1"/>
</dbReference>
<evidence type="ECO:0000313" key="7">
    <source>
        <dbReference type="Proteomes" id="UP000031631"/>
    </source>
</evidence>
<name>A0A7U6GHM8_9GAMM</name>
<keyword evidence="7" id="KW-1185">Reference proteome</keyword>
<feature type="domain" description="AAA+ ATPase" evidence="5">
    <location>
        <begin position="258"/>
        <end position="392"/>
    </location>
</feature>
<evidence type="ECO:0000256" key="1">
    <source>
        <dbReference type="ARBA" id="ARBA00022741"/>
    </source>
</evidence>
<proteinExistence type="inferred from homology"/>
<dbReference type="SMART" id="SM00382">
    <property type="entry name" value="AAA"/>
    <property type="match status" value="1"/>
</dbReference>
<evidence type="ECO:0000256" key="4">
    <source>
        <dbReference type="ARBA" id="ARBA00040480"/>
    </source>
</evidence>
<keyword evidence="2" id="KW-0067">ATP-binding</keyword>
<dbReference type="OrthoDB" id="9809379at2"/>
<evidence type="ECO:0000313" key="6">
    <source>
        <dbReference type="EMBL" id="BAO43803.1"/>
    </source>
</evidence>